<name>A0A6J5KN01_9CAUD</name>
<feature type="compositionally biased region" description="Basic and acidic residues" evidence="1">
    <location>
        <begin position="117"/>
        <end position="128"/>
    </location>
</feature>
<evidence type="ECO:0008006" key="3">
    <source>
        <dbReference type="Google" id="ProtNLM"/>
    </source>
</evidence>
<reference evidence="2" key="1">
    <citation type="submission" date="2020-04" db="EMBL/GenBank/DDBJ databases">
        <authorList>
            <person name="Chiriac C."/>
            <person name="Salcher M."/>
            <person name="Ghai R."/>
            <person name="Kavagutti S V."/>
        </authorList>
    </citation>
    <scope>NUCLEOTIDE SEQUENCE</scope>
</reference>
<dbReference type="InterPro" id="IPR007731">
    <property type="entry name" value="DUF669"/>
</dbReference>
<evidence type="ECO:0000313" key="2">
    <source>
        <dbReference type="EMBL" id="CAB4122582.1"/>
    </source>
</evidence>
<evidence type="ECO:0000256" key="1">
    <source>
        <dbReference type="SAM" id="MobiDB-lite"/>
    </source>
</evidence>
<protein>
    <recommendedName>
        <fullName evidence="3">DUF669 domain-containing protein</fullName>
    </recommendedName>
</protein>
<sequence length="167" mass="18136">MANLAGFDASQVPEQQEFSALPEGQYVVIASASEEKITKKGDGKYLQITFEVLDGPQKGRKLWARLNLWNPNQTAKDIAQRELGAICRAVGVIRPNDSTELHNKPLLVTVTVEKDDRNRENNEIKKYEPVNGAPAPAPTAFAPAAQQQPMQQAAPAPAAAAPAPWAR</sequence>
<feature type="region of interest" description="Disordered" evidence="1">
    <location>
        <begin position="117"/>
        <end position="167"/>
    </location>
</feature>
<proteinExistence type="predicted"/>
<feature type="compositionally biased region" description="Low complexity" evidence="1">
    <location>
        <begin position="138"/>
        <end position="167"/>
    </location>
</feature>
<accession>A0A6J5KN01</accession>
<organism evidence="2">
    <name type="scientific">uncultured Caudovirales phage</name>
    <dbReference type="NCBI Taxonomy" id="2100421"/>
    <lineage>
        <taxon>Viruses</taxon>
        <taxon>Duplodnaviria</taxon>
        <taxon>Heunggongvirae</taxon>
        <taxon>Uroviricota</taxon>
        <taxon>Caudoviricetes</taxon>
        <taxon>Peduoviridae</taxon>
        <taxon>Maltschvirus</taxon>
        <taxon>Maltschvirus maltsch</taxon>
    </lineage>
</organism>
<dbReference type="EMBL" id="LR796162">
    <property type="protein sequence ID" value="CAB4122582.1"/>
    <property type="molecule type" value="Genomic_DNA"/>
</dbReference>
<gene>
    <name evidence="2" type="ORF">UFOVP33_24</name>
</gene>
<dbReference type="Pfam" id="PF05037">
    <property type="entry name" value="DUF669"/>
    <property type="match status" value="1"/>
</dbReference>